<reference evidence="5 6" key="1">
    <citation type="submission" date="2019-09" db="EMBL/GenBank/DDBJ databases">
        <title>Phylogeny of genus Pseudoclavibacter and closely related genus.</title>
        <authorList>
            <person name="Li Y."/>
        </authorList>
    </citation>
    <scope>NUCLEOTIDE SEQUENCE [LARGE SCALE GENOMIC DNA]</scope>
    <source>
        <strain evidence="5 6">DSM 23821</strain>
    </source>
</reference>
<dbReference type="PANTHER" id="PTHR34580:SF1">
    <property type="entry name" value="PROTEIN PAFC"/>
    <property type="match status" value="1"/>
</dbReference>
<dbReference type="InterPro" id="IPR036388">
    <property type="entry name" value="WH-like_DNA-bd_sf"/>
</dbReference>
<dbReference type="SUPFAM" id="SSF46785">
    <property type="entry name" value="Winged helix' DNA-binding domain"/>
    <property type="match status" value="1"/>
</dbReference>
<dbReference type="Pfam" id="PF25583">
    <property type="entry name" value="WCX"/>
    <property type="match status" value="1"/>
</dbReference>
<dbReference type="AlphaFoldDB" id="A0A7J5C0Y0"/>
<evidence type="ECO:0000256" key="2">
    <source>
        <dbReference type="ARBA" id="ARBA00023163"/>
    </source>
</evidence>
<protein>
    <submittedName>
        <fullName evidence="5">WYL domain-containing protein</fullName>
    </submittedName>
</protein>
<dbReference type="EMBL" id="WBJZ01000006">
    <property type="protein sequence ID" value="KAB1659401.1"/>
    <property type="molecule type" value="Genomic_DNA"/>
</dbReference>
<feature type="domain" description="HTH deoR-type" evidence="4">
    <location>
        <begin position="2"/>
        <end position="61"/>
    </location>
</feature>
<dbReference type="PROSITE" id="PS52050">
    <property type="entry name" value="WYL"/>
    <property type="match status" value="1"/>
</dbReference>
<dbReference type="GO" id="GO:0003700">
    <property type="term" value="F:DNA-binding transcription factor activity"/>
    <property type="evidence" value="ECO:0007669"/>
    <property type="project" value="InterPro"/>
</dbReference>
<evidence type="ECO:0000256" key="1">
    <source>
        <dbReference type="ARBA" id="ARBA00023015"/>
    </source>
</evidence>
<dbReference type="RefSeq" id="WP_158039901.1">
    <property type="nucleotide sequence ID" value="NZ_JACCFV010000001.1"/>
</dbReference>
<evidence type="ECO:0000313" key="5">
    <source>
        <dbReference type="EMBL" id="KAB1659401.1"/>
    </source>
</evidence>
<dbReference type="PROSITE" id="PS51000">
    <property type="entry name" value="HTH_DEOR_2"/>
    <property type="match status" value="1"/>
</dbReference>
<evidence type="ECO:0000313" key="6">
    <source>
        <dbReference type="Proteomes" id="UP000467240"/>
    </source>
</evidence>
<dbReference type="InterPro" id="IPR001034">
    <property type="entry name" value="DeoR_HTH"/>
</dbReference>
<feature type="region of interest" description="Disordered" evidence="3">
    <location>
        <begin position="317"/>
        <end position="350"/>
    </location>
</feature>
<dbReference type="PIRSF" id="PIRSF016838">
    <property type="entry name" value="PafC"/>
    <property type="match status" value="1"/>
</dbReference>
<dbReference type="InterPro" id="IPR051534">
    <property type="entry name" value="CBASS_pafABC_assoc_protein"/>
</dbReference>
<keyword evidence="1" id="KW-0805">Transcription regulation</keyword>
<gene>
    <name evidence="5" type="ORF">F8O01_05555</name>
</gene>
<dbReference type="InterPro" id="IPR057727">
    <property type="entry name" value="WCX_dom"/>
</dbReference>
<dbReference type="Gene3D" id="1.10.10.10">
    <property type="entry name" value="Winged helix-like DNA-binding domain superfamily/Winged helix DNA-binding domain"/>
    <property type="match status" value="1"/>
</dbReference>
<dbReference type="Proteomes" id="UP000467240">
    <property type="component" value="Unassembled WGS sequence"/>
</dbReference>
<dbReference type="Pfam" id="PF13280">
    <property type="entry name" value="WYL"/>
    <property type="match status" value="1"/>
</dbReference>
<dbReference type="PANTHER" id="PTHR34580">
    <property type="match status" value="1"/>
</dbReference>
<keyword evidence="2" id="KW-0804">Transcription</keyword>
<name>A0A7J5C0Y0_9MICO</name>
<dbReference type="InterPro" id="IPR036390">
    <property type="entry name" value="WH_DNA-bd_sf"/>
</dbReference>
<comment type="caution">
    <text evidence="5">The sequence shown here is derived from an EMBL/GenBank/DDBJ whole genome shotgun (WGS) entry which is preliminary data.</text>
</comment>
<evidence type="ECO:0000256" key="3">
    <source>
        <dbReference type="SAM" id="MobiDB-lite"/>
    </source>
</evidence>
<dbReference type="OrthoDB" id="3171994at2"/>
<proteinExistence type="predicted"/>
<dbReference type="InterPro" id="IPR028349">
    <property type="entry name" value="PafC-like"/>
</dbReference>
<sequence>MKASRLLSLLLLLQTRQRVTTAELAERLEVSRRTILRDVEALQASGVPVYAERGRHGGVVLLPGARLNASHLDPLELDVLALTGLDDRQRASLGLADITTLTERKLDARRRNAPETGGVVPLRSVVVTDNRPWTGEEPGGTEPAALVDALRAGSRLRIEYRRSGERATPTSVVDPYGIASKAGRWYLVADHDGTPRLFALTRLAAFAALPTPAAHRDGVTLDGVWAELRDRVERPGTVAFEVRLRRTRLDLARRILGTRLVDVRDDDDEWSLATVRADHPEAVRQLLQFGDHIEVLAPESARRRVVDLAHDLAARHAASGEGTAGRDLPRSGAGPARTGAPVTRSAEPSA</sequence>
<organism evidence="5 6">
    <name type="scientific">Pseudoclavibacter chungangensis</name>
    <dbReference type="NCBI Taxonomy" id="587635"/>
    <lineage>
        <taxon>Bacteria</taxon>
        <taxon>Bacillati</taxon>
        <taxon>Actinomycetota</taxon>
        <taxon>Actinomycetes</taxon>
        <taxon>Micrococcales</taxon>
        <taxon>Microbacteriaceae</taxon>
        <taxon>Pseudoclavibacter</taxon>
    </lineage>
</organism>
<dbReference type="InterPro" id="IPR026881">
    <property type="entry name" value="WYL_dom"/>
</dbReference>
<dbReference type="Pfam" id="PF08279">
    <property type="entry name" value="HTH_11"/>
    <property type="match status" value="1"/>
</dbReference>
<dbReference type="InterPro" id="IPR013196">
    <property type="entry name" value="HTH_11"/>
</dbReference>
<keyword evidence="6" id="KW-1185">Reference proteome</keyword>
<dbReference type="SMART" id="SM00420">
    <property type="entry name" value="HTH_DEOR"/>
    <property type="match status" value="1"/>
</dbReference>
<evidence type="ECO:0000259" key="4">
    <source>
        <dbReference type="PROSITE" id="PS51000"/>
    </source>
</evidence>
<accession>A0A7J5C0Y0</accession>